<protein>
    <submittedName>
        <fullName evidence="1">Uncharacterized protein</fullName>
    </submittedName>
</protein>
<evidence type="ECO:0000313" key="2">
    <source>
        <dbReference type="Proteomes" id="UP000287651"/>
    </source>
</evidence>
<feature type="non-terminal residue" evidence="1">
    <location>
        <position position="1"/>
    </location>
</feature>
<accession>A0A426Z6Q0</accession>
<evidence type="ECO:0000313" key="1">
    <source>
        <dbReference type="EMBL" id="RRT59658.1"/>
    </source>
</evidence>
<dbReference type="Proteomes" id="UP000287651">
    <property type="component" value="Unassembled WGS sequence"/>
</dbReference>
<dbReference type="AlphaFoldDB" id="A0A426Z6Q0"/>
<gene>
    <name evidence="1" type="ORF">B296_00001007</name>
</gene>
<sequence>INPTVPVANKLLGRIPQAYSIQKLRLWRAAYFDPLVENTWRSALASSIPPLHVPTIYFVKGAGGNIPTRLRFILVV</sequence>
<reference evidence="1 2" key="1">
    <citation type="journal article" date="2014" name="Agronomy (Basel)">
        <title>A Draft Genome Sequence for Ensete ventricosum, the Drought-Tolerant Tree Against Hunger.</title>
        <authorList>
            <person name="Harrison J."/>
            <person name="Moore K.A."/>
            <person name="Paszkiewicz K."/>
            <person name="Jones T."/>
            <person name="Grant M."/>
            <person name="Ambacheew D."/>
            <person name="Muzemil S."/>
            <person name="Studholme D.J."/>
        </authorList>
    </citation>
    <scope>NUCLEOTIDE SEQUENCE [LARGE SCALE GENOMIC DNA]</scope>
</reference>
<comment type="caution">
    <text evidence="1">The sequence shown here is derived from an EMBL/GenBank/DDBJ whole genome shotgun (WGS) entry which is preliminary data.</text>
</comment>
<proteinExistence type="predicted"/>
<organism evidence="1 2">
    <name type="scientific">Ensete ventricosum</name>
    <name type="common">Abyssinian banana</name>
    <name type="synonym">Musa ensete</name>
    <dbReference type="NCBI Taxonomy" id="4639"/>
    <lineage>
        <taxon>Eukaryota</taxon>
        <taxon>Viridiplantae</taxon>
        <taxon>Streptophyta</taxon>
        <taxon>Embryophyta</taxon>
        <taxon>Tracheophyta</taxon>
        <taxon>Spermatophyta</taxon>
        <taxon>Magnoliopsida</taxon>
        <taxon>Liliopsida</taxon>
        <taxon>Zingiberales</taxon>
        <taxon>Musaceae</taxon>
        <taxon>Ensete</taxon>
    </lineage>
</organism>
<dbReference type="EMBL" id="AMZH03008122">
    <property type="protein sequence ID" value="RRT59658.1"/>
    <property type="molecule type" value="Genomic_DNA"/>
</dbReference>
<name>A0A426Z6Q0_ENSVE</name>